<dbReference type="Proteomes" id="UP000278746">
    <property type="component" value="Unassembled WGS sequence"/>
</dbReference>
<evidence type="ECO:0000313" key="3">
    <source>
        <dbReference type="Proteomes" id="UP000278746"/>
    </source>
</evidence>
<keyword evidence="2" id="KW-0489">Methyltransferase</keyword>
<dbReference type="PANTHER" id="PTHR43861">
    <property type="entry name" value="TRANS-ACONITATE 2-METHYLTRANSFERASE-RELATED"/>
    <property type="match status" value="1"/>
</dbReference>
<dbReference type="Pfam" id="PF08241">
    <property type="entry name" value="Methyltransf_11"/>
    <property type="match status" value="1"/>
</dbReference>
<dbReference type="Gene3D" id="3.40.50.150">
    <property type="entry name" value="Vaccinia Virus protein VP39"/>
    <property type="match status" value="1"/>
</dbReference>
<keyword evidence="2" id="KW-0808">Transferase</keyword>
<dbReference type="OrthoDB" id="9791837at2"/>
<evidence type="ECO:0000313" key="2">
    <source>
        <dbReference type="EMBL" id="RNA70002.1"/>
    </source>
</evidence>
<dbReference type="InterPro" id="IPR013216">
    <property type="entry name" value="Methyltransf_11"/>
</dbReference>
<dbReference type="GO" id="GO:0032259">
    <property type="term" value="P:methylation"/>
    <property type="evidence" value="ECO:0007669"/>
    <property type="project" value="UniProtKB-KW"/>
</dbReference>
<accession>A0A3M7TYM7</accession>
<protein>
    <submittedName>
        <fullName evidence="2">Class I SAM-dependent methyltransferase</fullName>
    </submittedName>
</protein>
<sequence>MNEAVLSKNKQGWDKVAERFFGRNPLPEYGPFAPNEEDVRLLGNLEGKRVLDIGCGSGHSLLYMEGQNAGELWGIDLSCSQVSAARTVLKDCTVPVTLFESPMEKNPGLPEGYFDLVYSIYALGWTTDLAQTVKNVAGYLKKNGVFIFSWEHPLYNRMTHNGDSLQMTKPYFEEGPYQHSGWNVPVTMQQLKLSTYINTLSKQGFVIEQMVEEVSLSEKDAERHTNSWYTRERASFVPTTIIFKCRKA</sequence>
<dbReference type="PANTHER" id="PTHR43861:SF1">
    <property type="entry name" value="TRANS-ACONITATE 2-METHYLTRANSFERASE"/>
    <property type="match status" value="1"/>
</dbReference>
<proteinExistence type="predicted"/>
<dbReference type="SUPFAM" id="SSF53335">
    <property type="entry name" value="S-adenosyl-L-methionine-dependent methyltransferases"/>
    <property type="match status" value="1"/>
</dbReference>
<dbReference type="AlphaFoldDB" id="A0A3M7TYM7"/>
<feature type="domain" description="Methyltransferase type 11" evidence="1">
    <location>
        <begin position="51"/>
        <end position="148"/>
    </location>
</feature>
<evidence type="ECO:0000259" key="1">
    <source>
        <dbReference type="Pfam" id="PF08241"/>
    </source>
</evidence>
<reference evidence="2 3" key="1">
    <citation type="submission" date="2018-10" db="EMBL/GenBank/DDBJ databases">
        <title>Bacillus Keqinensis sp. nov., a moderately halophilic bacterium isolated from a saline-alkaline lake.</title>
        <authorList>
            <person name="Wang H."/>
        </authorList>
    </citation>
    <scope>NUCLEOTIDE SEQUENCE [LARGE SCALE GENOMIC DNA]</scope>
    <source>
        <strain evidence="2 3">KQ-3</strain>
    </source>
</reference>
<organism evidence="2 3">
    <name type="scientific">Alteribacter keqinensis</name>
    <dbReference type="NCBI Taxonomy" id="2483800"/>
    <lineage>
        <taxon>Bacteria</taxon>
        <taxon>Bacillati</taxon>
        <taxon>Bacillota</taxon>
        <taxon>Bacilli</taxon>
        <taxon>Bacillales</taxon>
        <taxon>Bacillaceae</taxon>
        <taxon>Alteribacter</taxon>
    </lineage>
</organism>
<comment type="caution">
    <text evidence="2">The sequence shown here is derived from an EMBL/GenBank/DDBJ whole genome shotgun (WGS) entry which is preliminary data.</text>
</comment>
<name>A0A3M7TYM7_9BACI</name>
<keyword evidence="3" id="KW-1185">Reference proteome</keyword>
<dbReference type="RefSeq" id="WP_122897514.1">
    <property type="nucleotide sequence ID" value="NZ_RHIB01000001.1"/>
</dbReference>
<gene>
    <name evidence="2" type="ORF">EBO34_08750</name>
</gene>
<dbReference type="InterPro" id="IPR029063">
    <property type="entry name" value="SAM-dependent_MTases_sf"/>
</dbReference>
<dbReference type="EMBL" id="RHIB01000001">
    <property type="protein sequence ID" value="RNA70002.1"/>
    <property type="molecule type" value="Genomic_DNA"/>
</dbReference>
<dbReference type="CDD" id="cd02440">
    <property type="entry name" value="AdoMet_MTases"/>
    <property type="match status" value="1"/>
</dbReference>
<dbReference type="GO" id="GO:0008757">
    <property type="term" value="F:S-adenosylmethionine-dependent methyltransferase activity"/>
    <property type="evidence" value="ECO:0007669"/>
    <property type="project" value="InterPro"/>
</dbReference>